<name>G0N627_CAEBE</name>
<sequence length="362" mass="40959">MDNKSTKNLDYPFYSRVDDPNLFPGLEPGKVKEEWPVEDAFEEKIDSDSLSDYNPAPLASSVYSFENNNFDRPASPLRDEFRMPEQSGPLVPIPTSDVASSNAPKRRNRTQMAELTNEERREDTLARNRIHSANYVARGKEKLIDLEEKRKSLEAKLNKLKARNTARKAILEGRGIDWQSIEEKIIHSKALKHQSSLQKKEEAVDKLVAELQSIDDPTTRASKPGTIASKRCRTNRKLRTAVLERDILALEVTIEQEEAVSIVLDEFLKEDASQVSREGFDNSNTLHLHQQPLPLCVLHHQTNNPIGTYRPSQPSTTTREAPELSSRGQKWTPSNLSGTGVPLPTTSKAAWNNDENQRRYGH</sequence>
<dbReference type="AlphaFoldDB" id="G0N627"/>
<evidence type="ECO:0000313" key="4">
    <source>
        <dbReference type="Proteomes" id="UP000008068"/>
    </source>
</evidence>
<evidence type="ECO:0000256" key="1">
    <source>
        <dbReference type="SAM" id="Coils"/>
    </source>
</evidence>
<keyword evidence="4" id="KW-1185">Reference proteome</keyword>
<dbReference type="InParanoid" id="G0N627"/>
<keyword evidence="1" id="KW-0175">Coiled coil</keyword>
<feature type="region of interest" description="Disordered" evidence="2">
    <location>
        <begin position="87"/>
        <end position="121"/>
    </location>
</feature>
<feature type="compositionally biased region" description="Polar residues" evidence="2">
    <location>
        <begin position="326"/>
        <end position="354"/>
    </location>
</feature>
<dbReference type="CDD" id="cd14686">
    <property type="entry name" value="bZIP"/>
    <property type="match status" value="1"/>
</dbReference>
<feature type="compositionally biased region" description="Polar residues" evidence="2">
    <location>
        <begin position="304"/>
        <end position="319"/>
    </location>
</feature>
<evidence type="ECO:0008006" key="5">
    <source>
        <dbReference type="Google" id="ProtNLM"/>
    </source>
</evidence>
<dbReference type="EMBL" id="GL379842">
    <property type="protein sequence ID" value="EGT53536.1"/>
    <property type="molecule type" value="Genomic_DNA"/>
</dbReference>
<dbReference type="Proteomes" id="UP000008068">
    <property type="component" value="Unassembled WGS sequence"/>
</dbReference>
<dbReference type="HOGENOM" id="CLU_765541_0_0_1"/>
<accession>G0N627</accession>
<reference evidence="4" key="1">
    <citation type="submission" date="2011-07" db="EMBL/GenBank/DDBJ databases">
        <authorList>
            <consortium name="Caenorhabditis brenneri Sequencing and Analysis Consortium"/>
            <person name="Wilson R.K."/>
        </authorList>
    </citation>
    <scope>NUCLEOTIDE SEQUENCE [LARGE SCALE GENOMIC DNA]</scope>
    <source>
        <strain evidence="4">PB2801</strain>
    </source>
</reference>
<evidence type="ECO:0000256" key="2">
    <source>
        <dbReference type="SAM" id="MobiDB-lite"/>
    </source>
</evidence>
<protein>
    <recommendedName>
        <fullName evidence="5">BZIP domain-containing protein</fullName>
    </recommendedName>
</protein>
<proteinExistence type="predicted"/>
<feature type="coiled-coil region" evidence="1">
    <location>
        <begin position="136"/>
        <end position="163"/>
    </location>
</feature>
<gene>
    <name evidence="3" type="ORF">CAEBREN_10580</name>
</gene>
<evidence type="ECO:0000313" key="3">
    <source>
        <dbReference type="EMBL" id="EGT53536.1"/>
    </source>
</evidence>
<organism evidence="4">
    <name type="scientific">Caenorhabditis brenneri</name>
    <name type="common">Nematode worm</name>
    <dbReference type="NCBI Taxonomy" id="135651"/>
    <lineage>
        <taxon>Eukaryota</taxon>
        <taxon>Metazoa</taxon>
        <taxon>Ecdysozoa</taxon>
        <taxon>Nematoda</taxon>
        <taxon>Chromadorea</taxon>
        <taxon>Rhabditida</taxon>
        <taxon>Rhabditina</taxon>
        <taxon>Rhabditomorpha</taxon>
        <taxon>Rhabditoidea</taxon>
        <taxon>Rhabditidae</taxon>
        <taxon>Peloderinae</taxon>
        <taxon>Caenorhabditis</taxon>
    </lineage>
</organism>
<feature type="region of interest" description="Disordered" evidence="2">
    <location>
        <begin position="304"/>
        <end position="362"/>
    </location>
</feature>